<feature type="region of interest" description="Disordered" evidence="6">
    <location>
        <begin position="259"/>
        <end position="278"/>
    </location>
</feature>
<evidence type="ECO:0000256" key="3">
    <source>
        <dbReference type="ARBA" id="ARBA00023125"/>
    </source>
</evidence>
<dbReference type="SMART" id="SM00382">
    <property type="entry name" value="AAA"/>
    <property type="match status" value="1"/>
</dbReference>
<keyword evidence="2" id="KW-0805">Transcription regulation</keyword>
<dbReference type="Pfam" id="PF13424">
    <property type="entry name" value="TPR_12"/>
    <property type="match status" value="1"/>
</dbReference>
<dbReference type="Gene3D" id="1.10.10.10">
    <property type="entry name" value="Winged helix-like DNA-binding domain superfamily/Winged helix DNA-binding domain"/>
    <property type="match status" value="2"/>
</dbReference>
<dbReference type="PANTHER" id="PTHR35807">
    <property type="entry name" value="TRANSCRIPTIONAL REGULATOR REDD-RELATED"/>
    <property type="match status" value="1"/>
</dbReference>
<reference evidence="8 9" key="1">
    <citation type="submission" date="2019-02" db="EMBL/GenBank/DDBJ databases">
        <title>Draft genome sequences of novel Actinobacteria.</title>
        <authorList>
            <person name="Sahin N."/>
            <person name="Ay H."/>
            <person name="Saygin H."/>
        </authorList>
    </citation>
    <scope>NUCLEOTIDE SEQUENCE [LARGE SCALE GENOMIC DNA]</scope>
    <source>
        <strain evidence="8 9">16K104</strain>
    </source>
</reference>
<comment type="caution">
    <text evidence="8">The sequence shown here is derived from an EMBL/GenBank/DDBJ whole genome shotgun (WGS) entry which is preliminary data.</text>
</comment>
<dbReference type="InterPro" id="IPR051677">
    <property type="entry name" value="AfsR-DnrI-RedD_regulator"/>
</dbReference>
<protein>
    <submittedName>
        <fullName evidence="8">AfsR/SARP family transcriptional regulator</fullName>
    </submittedName>
</protein>
<keyword evidence="3 5" id="KW-0238">DNA-binding</keyword>
<dbReference type="InterPro" id="IPR019734">
    <property type="entry name" value="TPR_rpt"/>
</dbReference>
<keyword evidence="9" id="KW-1185">Reference proteome</keyword>
<feature type="DNA-binding region" description="OmpR/PhoB-type" evidence="5">
    <location>
        <begin position="3"/>
        <end position="101"/>
    </location>
</feature>
<evidence type="ECO:0000313" key="9">
    <source>
        <dbReference type="Proteomes" id="UP000295172"/>
    </source>
</evidence>
<dbReference type="InterPro" id="IPR036388">
    <property type="entry name" value="WH-like_DNA-bd_sf"/>
</dbReference>
<dbReference type="InterPro" id="IPR011990">
    <property type="entry name" value="TPR-like_helical_dom_sf"/>
</dbReference>
<comment type="similarity">
    <text evidence="1">Belongs to the AfsR/DnrI/RedD regulatory family.</text>
</comment>
<evidence type="ECO:0000259" key="7">
    <source>
        <dbReference type="PROSITE" id="PS51755"/>
    </source>
</evidence>
<dbReference type="EMBL" id="SMKR01000130">
    <property type="protein sequence ID" value="TDD18583.1"/>
    <property type="molecule type" value="Genomic_DNA"/>
</dbReference>
<dbReference type="SMART" id="SM00862">
    <property type="entry name" value="Trans_reg_C"/>
    <property type="match status" value="1"/>
</dbReference>
<dbReference type="InterPro" id="IPR003593">
    <property type="entry name" value="AAA+_ATPase"/>
</dbReference>
<dbReference type="AlphaFoldDB" id="A0A4R4WP03"/>
<dbReference type="GO" id="GO:0006355">
    <property type="term" value="P:regulation of DNA-templated transcription"/>
    <property type="evidence" value="ECO:0007669"/>
    <property type="project" value="InterPro"/>
</dbReference>
<dbReference type="Proteomes" id="UP000295172">
    <property type="component" value="Unassembled WGS sequence"/>
</dbReference>
<dbReference type="SMART" id="SM00028">
    <property type="entry name" value="TPR"/>
    <property type="match status" value="5"/>
</dbReference>
<dbReference type="Gene3D" id="3.40.50.300">
    <property type="entry name" value="P-loop containing nucleotide triphosphate hydrolases"/>
    <property type="match status" value="1"/>
</dbReference>
<dbReference type="InterPro" id="IPR027417">
    <property type="entry name" value="P-loop_NTPase"/>
</dbReference>
<evidence type="ECO:0000256" key="1">
    <source>
        <dbReference type="ARBA" id="ARBA00005820"/>
    </source>
</evidence>
<dbReference type="GO" id="GO:0000160">
    <property type="term" value="P:phosphorelay signal transduction system"/>
    <property type="evidence" value="ECO:0007669"/>
    <property type="project" value="InterPro"/>
</dbReference>
<evidence type="ECO:0000313" key="8">
    <source>
        <dbReference type="EMBL" id="TDD18583.1"/>
    </source>
</evidence>
<evidence type="ECO:0000256" key="2">
    <source>
        <dbReference type="ARBA" id="ARBA00023015"/>
    </source>
</evidence>
<dbReference type="InterPro" id="IPR001867">
    <property type="entry name" value="OmpR/PhoB-type_DNA-bd"/>
</dbReference>
<feature type="compositionally biased region" description="Basic and acidic residues" evidence="6">
    <location>
        <begin position="262"/>
        <end position="272"/>
    </location>
</feature>
<evidence type="ECO:0000256" key="6">
    <source>
        <dbReference type="SAM" id="MobiDB-lite"/>
    </source>
</evidence>
<dbReference type="SUPFAM" id="SSF46894">
    <property type="entry name" value="C-terminal effector domain of the bipartite response regulators"/>
    <property type="match status" value="1"/>
</dbReference>
<dbReference type="SMART" id="SM01043">
    <property type="entry name" value="BTAD"/>
    <property type="match status" value="1"/>
</dbReference>
<dbReference type="PRINTS" id="PR00364">
    <property type="entry name" value="DISEASERSIST"/>
</dbReference>
<feature type="domain" description="OmpR/PhoB-type" evidence="7">
    <location>
        <begin position="3"/>
        <end position="101"/>
    </location>
</feature>
<keyword evidence="4" id="KW-0804">Transcription</keyword>
<dbReference type="GO" id="GO:0043531">
    <property type="term" value="F:ADP binding"/>
    <property type="evidence" value="ECO:0007669"/>
    <property type="project" value="InterPro"/>
</dbReference>
<sequence>MPAAVEESGGEPVRFFVLGPIQLRVSGAPSPTAPTLRVLLGCLLARPDAPVPFDELIDALWGDKPVRNARQRLHVHVHRLRRLLGDPARIACEHATYRLRLQPGELDAETFESLLDEAGASARAGDDERAAATIREALELWEGPAYAGLDHVELLRAEADRLTERRLVAFEDLCAAELAAGRGSAMIAELRDLAAQHPLRERLQEQLMIALYRAGQQASALEVYRRTRTALVDELGVEPGPRLAELHAAVLAADPALAPTPERTRDRVDPHPGNRTTAPAQLPAAIADFTGRDKQLALIQDLAAHDAGPAGTDAGVTPVLAISGPAGIGKTALAICAAHRLRGAYPDGQLYVDLRGAEAVALDAGDVLAGFLRALGTAAEAIPDRTEERATLFRSLLADSRILVLLDNANSEEQVRRLIPAARGCLVLITSRTPLGGLEGSRLIDLERFDQEQALELLARVAGRERVAAEPRAAAGIVELCGLLPLAVRIAAARLAIRPDWALGQLESRLADECRRLDELRLGDLAVRASLASSMQDLRPAARKAFRRLGLLDTPQVPAWLAASVLDQATRDSEHILDQLVDAQLLELVQADGPPRYRLHDLVRLYAGERAQDEEPHSAGVLERASSAALARTIAAIRGLEFGPSRPAALDDHGKLLPPADPLGWLETERTVLVSIVRQAADAGLADAACALASTLTPFLDTRAQYDDWRRTHEAALAAARRLGDDRGIGWMSVKLAELARIHDDFAGSLELLDQASSAFLAAPDGVGEAEVRLQTGMTYRALGRPHCALSSFDEAQLRYGELGDDHGVALARLNVGAAYLDLRRQGDARAHLTSALTAFRAHADRRNLALALRWIGVCDRYDGRYVDAETRLIESRATFEALGDTHNAAFVLGDLGRLCLALGRCVDARKLFEDSLAGFRTYRDRHGEARALHDIGIVQQRRARHHLAARYLRDAVRIWRELGVRLWHERSLRSLRVSLLATGDTTGARTAAESADSLAREVGEQRSFIPL</sequence>
<evidence type="ECO:0000256" key="5">
    <source>
        <dbReference type="PROSITE-ProRule" id="PRU01091"/>
    </source>
</evidence>
<dbReference type="InterPro" id="IPR016032">
    <property type="entry name" value="Sig_transdc_resp-reg_C-effctor"/>
</dbReference>
<dbReference type="Gene3D" id="1.25.40.10">
    <property type="entry name" value="Tetratricopeptide repeat domain"/>
    <property type="match status" value="3"/>
</dbReference>
<dbReference type="SUPFAM" id="SSF48452">
    <property type="entry name" value="TPR-like"/>
    <property type="match status" value="2"/>
</dbReference>
<dbReference type="InterPro" id="IPR005158">
    <property type="entry name" value="BTAD"/>
</dbReference>
<evidence type="ECO:0000256" key="4">
    <source>
        <dbReference type="ARBA" id="ARBA00023163"/>
    </source>
</evidence>
<dbReference type="GO" id="GO:0003677">
    <property type="term" value="F:DNA binding"/>
    <property type="evidence" value="ECO:0007669"/>
    <property type="project" value="UniProtKB-UniRule"/>
</dbReference>
<dbReference type="Pfam" id="PF00931">
    <property type="entry name" value="NB-ARC"/>
    <property type="match status" value="1"/>
</dbReference>
<name>A0A4R4WP03_9ACTN</name>
<dbReference type="Pfam" id="PF00486">
    <property type="entry name" value="Trans_reg_C"/>
    <property type="match status" value="1"/>
</dbReference>
<accession>A0A4R4WP03</accession>
<dbReference type="InterPro" id="IPR002182">
    <property type="entry name" value="NB-ARC"/>
</dbReference>
<proteinExistence type="inferred from homology"/>
<dbReference type="PANTHER" id="PTHR35807:SF1">
    <property type="entry name" value="TRANSCRIPTIONAL REGULATOR REDD"/>
    <property type="match status" value="1"/>
</dbReference>
<dbReference type="SUPFAM" id="SSF52540">
    <property type="entry name" value="P-loop containing nucleoside triphosphate hydrolases"/>
    <property type="match status" value="1"/>
</dbReference>
<dbReference type="CDD" id="cd15831">
    <property type="entry name" value="BTAD"/>
    <property type="match status" value="1"/>
</dbReference>
<gene>
    <name evidence="8" type="ORF">E1218_25690</name>
</gene>
<dbReference type="PROSITE" id="PS51755">
    <property type="entry name" value="OMPR_PHOB"/>
    <property type="match status" value="1"/>
</dbReference>
<dbReference type="Pfam" id="PF03704">
    <property type="entry name" value="BTAD"/>
    <property type="match status" value="1"/>
</dbReference>
<organism evidence="8 9">
    <name type="scientific">Kribbella turkmenica</name>
    <dbReference type="NCBI Taxonomy" id="2530375"/>
    <lineage>
        <taxon>Bacteria</taxon>
        <taxon>Bacillati</taxon>
        <taxon>Actinomycetota</taxon>
        <taxon>Actinomycetes</taxon>
        <taxon>Propionibacteriales</taxon>
        <taxon>Kribbellaceae</taxon>
        <taxon>Kribbella</taxon>
    </lineage>
</organism>
<dbReference type="OrthoDB" id="4326794at2"/>